<keyword evidence="5" id="KW-1168">Fusion of virus membrane with host membrane</keyword>
<dbReference type="EMBL" id="OU230766">
    <property type="protein sequence ID" value="CAG7465169.1"/>
    <property type="molecule type" value="Viral_cRNA"/>
</dbReference>
<dbReference type="Pfam" id="PF19019">
    <property type="entry name" value="Phlebo_G2_C"/>
    <property type="match status" value="1"/>
</dbReference>
<evidence type="ECO:0000256" key="16">
    <source>
        <dbReference type="ARBA" id="ARBA00023136"/>
    </source>
</evidence>
<dbReference type="GO" id="GO:0044167">
    <property type="term" value="C:host cell endoplasmic reticulum membrane"/>
    <property type="evidence" value="ECO:0007669"/>
    <property type="project" value="UniProtKB-SubCell"/>
</dbReference>
<gene>
    <name evidence="28" type="primary">polyprotein</name>
</gene>
<evidence type="ECO:0000256" key="2">
    <source>
        <dbReference type="ARBA" id="ARBA00004482"/>
    </source>
</evidence>
<feature type="non-terminal residue" evidence="28">
    <location>
        <position position="1337"/>
    </location>
</feature>
<keyword evidence="17" id="KW-1015">Disulfide bond</keyword>
<evidence type="ECO:0000256" key="11">
    <source>
        <dbReference type="ARBA" id="ARBA00022804"/>
    </source>
</evidence>
<comment type="similarity">
    <text evidence="22">Belongs to the phlebovirus envelope glycoprotein family.</text>
</comment>
<keyword evidence="23" id="KW-0175">Coiled coil</keyword>
<keyword evidence="20" id="KW-1160">Virus entry into host cell</keyword>
<keyword evidence="6" id="KW-1170">Fusion of virus membrane with host endosomal membrane</keyword>
<dbReference type="Pfam" id="PF07243">
    <property type="entry name" value="Phlebovirus_G1"/>
    <property type="match status" value="1"/>
</dbReference>
<accession>A0A8D9BWU6</accession>
<evidence type="ECO:0000256" key="15">
    <source>
        <dbReference type="ARBA" id="ARBA00022989"/>
    </source>
</evidence>
<comment type="subcellular location">
    <subcellularLocation>
        <location evidence="1">Host Golgi apparatus membrane</location>
        <topology evidence="1">Single-pass type I membrane protein</topology>
    </subcellularLocation>
    <subcellularLocation>
        <location evidence="2">Host endoplasmic reticulum membrane</location>
        <topology evidence="2">Single-pass type I membrane protein</topology>
    </subcellularLocation>
    <subcellularLocation>
        <location evidence="3">Virion membrane</location>
        <topology evidence="3">Single-pass type I membrane protein</topology>
    </subcellularLocation>
</comment>
<evidence type="ECO:0000259" key="25">
    <source>
        <dbReference type="Pfam" id="PF07243"/>
    </source>
</evidence>
<keyword evidence="12" id="KW-1040">Host Golgi apparatus</keyword>
<dbReference type="GO" id="GO:0039654">
    <property type="term" value="P:fusion of virus membrane with host endosome membrane"/>
    <property type="evidence" value="ECO:0007669"/>
    <property type="project" value="UniProtKB-KW"/>
</dbReference>
<evidence type="ECO:0000256" key="5">
    <source>
        <dbReference type="ARBA" id="ARBA00022506"/>
    </source>
</evidence>
<evidence type="ECO:0000256" key="9">
    <source>
        <dbReference type="ARBA" id="ARBA00022692"/>
    </source>
</evidence>
<keyword evidence="14" id="KW-1043">Host membrane</keyword>
<evidence type="ECO:0000256" key="6">
    <source>
        <dbReference type="ARBA" id="ARBA00022510"/>
    </source>
</evidence>
<keyword evidence="16 24" id="KW-0472">Membrane</keyword>
<dbReference type="GO" id="GO:0044178">
    <property type="term" value="C:host cell Golgi membrane"/>
    <property type="evidence" value="ECO:0007669"/>
    <property type="project" value="UniProtKB-SubCell"/>
</dbReference>
<evidence type="ECO:0000256" key="19">
    <source>
        <dbReference type="ARBA" id="ARBA00023184"/>
    </source>
</evidence>
<evidence type="ECO:0000256" key="23">
    <source>
        <dbReference type="SAM" id="Coils"/>
    </source>
</evidence>
<sequence length="1337" mass="149406">KVLMFYPTILILISCFVQQAYLKFVIISEFENSTKISTCYSSKTELSQFLEAWENATSAVGLDKGLCKMGTLKSESCSRDLMSNYVSSVHSDLYGLAAMMYDQDQKKRVEVQNDKIPDSLRPGSHNCSLLEKKPLWTGLLKDPKEAQNQTFPEPAVLSIIPQASEDYAKKLKIATNEIDKVQEALNREREERERLLNESRAKMRELEDRMRREWEDERNQKAALSEVLNREKQLKTEAEMRAHELDRALKIKVRELEAQKLQGDRPRATTKRTLIVTTPAAIVLTSLLASSLTVVAELQNRDINHMLNRPGKGAYWFSGDGFAVGKCAINYSQECNSWEYQLDPQAYPFFSSNFDKYSILESAFEEPPIIGKEANNCILQYSSSGQKTCAKEAGVIKKHCSDDMRAFFFINQDGKLAIIGCQSGNILSEDCTSCITKSGSSNKNIYKPVQDAVCQKGGSDDVPPVRYSKDICAIGLTKIKSCRKGNSKFERMGFIVTATKKIYIEEMKMRSRQEYNADQFLCYKIKKEATIKYEAYNVSLCKGFETPSVSESKDCNGDEYYCGKYPCHVTSPEAHCQLRKHSAIIEVNIGGMWVKPKCVGYERVLVKRTSLKVANATIRDCATCLWECGKGEIVVKTHGPKVVYAIACSHGSCKSVMQEPSTFVHIPYPGNSEIVGGNIGIHMTEESSPSNIHLVVHCSPKDSCEISDCLFCIHGLLNYQCHTAYSALLVSTVAMALVSLIFYVIVKSRSVLKVLIPASLTPFCWLSVFTMWLVKKWKERVKRAVKKTNTAIGWTSRREIEREPERAQYATGAPGAKYSFYGTVILALIGSAYSCSESVIAESRIMQCNSQTEKTSCKASGTVILKLGPIGSESCLLLKGLRDNEKQFISIRTDSSELVCREGESFWTSLYSPMCLSSRRCHLMGECTGDLCLKWKTNKTSQEFTGKTHDDVIHENRCFEQSGGMGYGCFNVNPSCLYSHAYLKSVYRNGFKVFKCAAWNHRVRLTINTHSRTFKITLMAMSTQPTDWGSIGLILDSEGITGSNSYSFMRLGSGSFAIVDEPYSMEPRKGFLGEVRCPTEEAAMKASSVCKVAPGLIEYQPEMDSIECITNMIDPMTIFNRGSLPQVRDRMTFTQSMEKSTVQAMTTGEIKASVRLVLDDYEIEYENNPFDCDATFKNLTGCYSCDEGARMCVQIKTGGNTVFHFSNEEEAINIMLKAYSTEAIYCSILHFSKPVIMIEGQYDCGSSRKPMVVKGTLVAVAPHDDRSVEGGSSIVVNPKRGGVDLLGWLSGMSSWFGGPLKTFFIILGFLVVGLILVVIIILIIKFGLRQAMSKKMI</sequence>
<dbReference type="Gene3D" id="2.60.40.3770">
    <property type="match status" value="1"/>
</dbReference>
<feature type="domain" description="Phlebovirus glycoprotein G1" evidence="25">
    <location>
        <begin position="304"/>
        <end position="831"/>
    </location>
</feature>
<proteinExistence type="inferred from homology"/>
<dbReference type="GO" id="GO:0055036">
    <property type="term" value="C:virion membrane"/>
    <property type="evidence" value="ECO:0007669"/>
    <property type="project" value="UniProtKB-SubCell"/>
</dbReference>
<feature type="transmembrane region" description="Helical" evidence="24">
    <location>
        <begin position="1303"/>
        <end position="1328"/>
    </location>
</feature>
<evidence type="ECO:0000259" key="26">
    <source>
        <dbReference type="Pfam" id="PF07245"/>
    </source>
</evidence>
<evidence type="ECO:0000259" key="27">
    <source>
        <dbReference type="Pfam" id="PF19019"/>
    </source>
</evidence>
<evidence type="ECO:0000256" key="12">
    <source>
        <dbReference type="ARBA" id="ARBA00022812"/>
    </source>
</evidence>
<dbReference type="GO" id="GO:0019062">
    <property type="term" value="P:virion attachment to host cell"/>
    <property type="evidence" value="ECO:0007669"/>
    <property type="project" value="UniProtKB-KW"/>
</dbReference>
<evidence type="ECO:0000256" key="7">
    <source>
        <dbReference type="ARBA" id="ARBA00022581"/>
    </source>
</evidence>
<evidence type="ECO:0000256" key="21">
    <source>
        <dbReference type="ARBA" id="ARBA00031199"/>
    </source>
</evidence>
<keyword evidence="8" id="KW-1162">Viral penetration into host cytoplasm</keyword>
<evidence type="ECO:0000256" key="10">
    <source>
        <dbReference type="ARBA" id="ARBA00022729"/>
    </source>
</evidence>
<dbReference type="Pfam" id="PF07245">
    <property type="entry name" value="Phlebovirus_G2"/>
    <property type="match status" value="1"/>
</dbReference>
<dbReference type="GO" id="GO:0016020">
    <property type="term" value="C:membrane"/>
    <property type="evidence" value="ECO:0007669"/>
    <property type="project" value="InterPro"/>
</dbReference>
<evidence type="ECO:0000256" key="14">
    <source>
        <dbReference type="ARBA" id="ARBA00022870"/>
    </source>
</evidence>
<dbReference type="InterPro" id="IPR009878">
    <property type="entry name" value="Phlebovirus_G2_fusion"/>
</dbReference>
<dbReference type="GO" id="GO:0046718">
    <property type="term" value="P:symbiont entry into host cell"/>
    <property type="evidence" value="ECO:0007669"/>
    <property type="project" value="UniProtKB-KW"/>
</dbReference>
<evidence type="ECO:0000256" key="1">
    <source>
        <dbReference type="ARBA" id="ARBA00004244"/>
    </source>
</evidence>
<dbReference type="InterPro" id="IPR043603">
    <property type="entry name" value="Phlebo_G2_C"/>
</dbReference>
<evidence type="ECO:0000256" key="22">
    <source>
        <dbReference type="ARBA" id="ARBA00033745"/>
    </source>
</evidence>
<feature type="non-terminal residue" evidence="28">
    <location>
        <position position="1"/>
    </location>
</feature>
<feature type="coiled-coil region" evidence="23">
    <location>
        <begin position="164"/>
        <end position="248"/>
    </location>
</feature>
<dbReference type="Proteomes" id="UP001376775">
    <property type="component" value="Genome"/>
</dbReference>
<keyword evidence="10" id="KW-0732">Signal</keyword>
<keyword evidence="19" id="KW-1038">Host endoplasmic reticulum</keyword>
<protein>
    <recommendedName>
        <fullName evidence="4">Envelopment polyprotein</fullName>
    </recommendedName>
    <alternativeName>
        <fullName evidence="21">M polyprotein</fullName>
    </alternativeName>
</protein>
<organism evidence="28">
    <name type="scientific">Fermo virus</name>
    <dbReference type="NCBI Taxonomy" id="1350214"/>
    <lineage>
        <taxon>Viruses</taxon>
        <taxon>Riboviria</taxon>
        <taxon>Orthornavirae</taxon>
        <taxon>Negarnaviricota</taxon>
        <taxon>Polyploviricotina</taxon>
        <taxon>Bunyaviricetes</taxon>
        <taxon>Hareavirales</taxon>
        <taxon>Phenuiviridae</taxon>
        <taxon>Phlebovirus</taxon>
        <taxon>Phlebovirus napoliense</taxon>
    </lineage>
</organism>
<evidence type="ECO:0000256" key="17">
    <source>
        <dbReference type="ARBA" id="ARBA00023157"/>
    </source>
</evidence>
<feature type="transmembrane region" description="Helical" evidence="24">
    <location>
        <begin position="754"/>
        <end position="774"/>
    </location>
</feature>
<dbReference type="Gene3D" id="2.60.98.50">
    <property type="match status" value="3"/>
</dbReference>
<evidence type="ECO:0000256" key="8">
    <source>
        <dbReference type="ARBA" id="ARBA00022595"/>
    </source>
</evidence>
<evidence type="ECO:0000256" key="18">
    <source>
        <dbReference type="ARBA" id="ARBA00023180"/>
    </source>
</evidence>
<keyword evidence="13" id="KW-0946">Virion</keyword>
<evidence type="ECO:0000256" key="20">
    <source>
        <dbReference type="ARBA" id="ARBA00023296"/>
    </source>
</evidence>
<evidence type="ECO:0000256" key="3">
    <source>
        <dbReference type="ARBA" id="ARBA00004563"/>
    </source>
</evidence>
<feature type="domain" description="Phlebovirus glycoprotein G2 fusion" evidence="26">
    <location>
        <begin position="835"/>
        <end position="1150"/>
    </location>
</feature>
<evidence type="ECO:0000256" key="4">
    <source>
        <dbReference type="ARBA" id="ARBA00015294"/>
    </source>
</evidence>
<keyword evidence="9 24" id="KW-0812">Transmembrane</keyword>
<evidence type="ECO:0000256" key="13">
    <source>
        <dbReference type="ARBA" id="ARBA00022844"/>
    </source>
</evidence>
<reference evidence="28" key="1">
    <citation type="submission" date="2021-06" db="EMBL/GenBank/DDBJ databases">
        <authorList>
            <person name="Calzolari M."/>
        </authorList>
    </citation>
    <scope>NUCLEOTIDE SEQUENCE</scope>
    <source>
        <strain evidence="28">212236-3</strain>
    </source>
</reference>
<keyword evidence="7" id="KW-0945">Host-virus interaction</keyword>
<name>A0A8D9BWU6_9VIRU</name>
<keyword evidence="15 24" id="KW-1133">Transmembrane helix</keyword>
<keyword evidence="11" id="KW-1161">Viral attachment to host cell</keyword>
<evidence type="ECO:0000313" key="28">
    <source>
        <dbReference type="EMBL" id="CAG7465169.1"/>
    </source>
</evidence>
<feature type="domain" description="Phlebovirus glycoprotein G2 C-terminal" evidence="27">
    <location>
        <begin position="1171"/>
        <end position="1331"/>
    </location>
</feature>
<dbReference type="InterPro" id="IPR010826">
    <property type="entry name" value="Phlebovirus_G1"/>
</dbReference>
<feature type="transmembrane region" description="Helical" evidence="24">
    <location>
        <begin position="724"/>
        <end position="745"/>
    </location>
</feature>
<evidence type="ECO:0000256" key="24">
    <source>
        <dbReference type="SAM" id="Phobius"/>
    </source>
</evidence>
<keyword evidence="18" id="KW-0325">Glycoprotein</keyword>